<accession>A0ABX7RMN6</accession>
<proteinExistence type="predicted"/>
<keyword evidence="2" id="KW-1185">Reference proteome</keyword>
<name>A0ABX7RMN6_9ACTN</name>
<dbReference type="RefSeq" id="WP_143587634.1">
    <property type="nucleotide sequence ID" value="NZ_CP071595.1"/>
</dbReference>
<organism evidence="1 2">
    <name type="scientific">Streptomyces griseocarneus</name>
    <dbReference type="NCBI Taxonomy" id="51201"/>
    <lineage>
        <taxon>Bacteria</taxon>
        <taxon>Bacillati</taxon>
        <taxon>Actinomycetota</taxon>
        <taxon>Actinomycetes</taxon>
        <taxon>Kitasatosporales</taxon>
        <taxon>Streptomycetaceae</taxon>
        <taxon>Streptomyces</taxon>
    </lineage>
</organism>
<gene>
    <name evidence="1" type="ORF">J3S04_32485</name>
</gene>
<dbReference type="EMBL" id="CP071595">
    <property type="protein sequence ID" value="QSY49549.1"/>
    <property type="molecule type" value="Genomic_DNA"/>
</dbReference>
<evidence type="ECO:0000313" key="1">
    <source>
        <dbReference type="EMBL" id="QSY49549.1"/>
    </source>
</evidence>
<protein>
    <submittedName>
        <fullName evidence="1">Uncharacterized protein</fullName>
    </submittedName>
</protein>
<dbReference type="Proteomes" id="UP000671836">
    <property type="component" value="Chromosome"/>
</dbReference>
<reference evidence="1 2" key="1">
    <citation type="submission" date="2021-03" db="EMBL/GenBank/DDBJ databases">
        <title>Streptomyces strains.</title>
        <authorList>
            <person name="Lund M.B."/>
            <person name="Toerring T."/>
        </authorList>
    </citation>
    <scope>NUCLEOTIDE SEQUENCE [LARGE SCALE GENOMIC DNA]</scope>
    <source>
        <strain evidence="1 2">KCC S-1010</strain>
    </source>
</reference>
<sequence length="125" mass="13302">MTKATGPPADQPDVAPICRGRLRDLGAEAFAAIAEAAERCELLGVERFAELLLRAGRLDGPALLFDAWSGETIDARTLAAHVGQVCVEHGRVSRRRPRPPGVALALCIGRLHRQRPTRPAPGAPG</sequence>
<evidence type="ECO:0000313" key="2">
    <source>
        <dbReference type="Proteomes" id="UP000671836"/>
    </source>
</evidence>